<dbReference type="InterPro" id="IPR006115">
    <property type="entry name" value="6PGDH_NADP-bd"/>
</dbReference>
<gene>
    <name evidence="5" type="ORF">OH818_11635</name>
</gene>
<dbReference type="InterPro" id="IPR029154">
    <property type="entry name" value="HIBADH-like_NADP-bd"/>
</dbReference>
<dbReference type="Gene3D" id="1.10.1040.10">
    <property type="entry name" value="N-(1-d-carboxylethyl)-l-norvaline Dehydrogenase, domain 2"/>
    <property type="match status" value="1"/>
</dbReference>
<evidence type="ECO:0000256" key="1">
    <source>
        <dbReference type="ARBA" id="ARBA00023002"/>
    </source>
</evidence>
<dbReference type="EMBL" id="CP114029">
    <property type="protein sequence ID" value="WAP70609.1"/>
    <property type="molecule type" value="Genomic_DNA"/>
</dbReference>
<evidence type="ECO:0000259" key="4">
    <source>
        <dbReference type="Pfam" id="PF14833"/>
    </source>
</evidence>
<evidence type="ECO:0000313" key="5">
    <source>
        <dbReference type="EMBL" id="WAP70609.1"/>
    </source>
</evidence>
<dbReference type="InterPro" id="IPR036291">
    <property type="entry name" value="NAD(P)-bd_dom_sf"/>
</dbReference>
<dbReference type="Pfam" id="PF03446">
    <property type="entry name" value="NAD_binding_2"/>
    <property type="match status" value="1"/>
</dbReference>
<dbReference type="InterPro" id="IPR008927">
    <property type="entry name" value="6-PGluconate_DH-like_C_sf"/>
</dbReference>
<dbReference type="PIRSF" id="PIRSF000103">
    <property type="entry name" value="HIBADH"/>
    <property type="match status" value="1"/>
</dbReference>
<dbReference type="PANTHER" id="PTHR43580">
    <property type="entry name" value="OXIDOREDUCTASE GLYR1-RELATED"/>
    <property type="match status" value="1"/>
</dbReference>
<dbReference type="SUPFAM" id="SSF51735">
    <property type="entry name" value="NAD(P)-binding Rossmann-fold domains"/>
    <property type="match status" value="1"/>
</dbReference>
<dbReference type="Gene3D" id="3.40.50.720">
    <property type="entry name" value="NAD(P)-binding Rossmann-like Domain"/>
    <property type="match status" value="1"/>
</dbReference>
<proteinExistence type="predicted"/>
<dbReference type="PANTHER" id="PTHR43580:SF2">
    <property type="entry name" value="CYTOKINE-LIKE NUCLEAR FACTOR N-PAC"/>
    <property type="match status" value="1"/>
</dbReference>
<dbReference type="InterPro" id="IPR051265">
    <property type="entry name" value="HIBADH-related_NP60_sf"/>
</dbReference>
<protein>
    <submittedName>
        <fullName evidence="5">NAD(P)-dependent oxidoreductase</fullName>
    </submittedName>
</protein>
<dbReference type="Pfam" id="PF14833">
    <property type="entry name" value="NAD_binding_11"/>
    <property type="match status" value="1"/>
</dbReference>
<evidence type="ECO:0000256" key="2">
    <source>
        <dbReference type="ARBA" id="ARBA00023027"/>
    </source>
</evidence>
<keyword evidence="2" id="KW-0520">NAD</keyword>
<organism evidence="5 6">
    <name type="scientific">Jiella pelagia</name>
    <dbReference type="NCBI Taxonomy" id="2986949"/>
    <lineage>
        <taxon>Bacteria</taxon>
        <taxon>Pseudomonadati</taxon>
        <taxon>Pseudomonadota</taxon>
        <taxon>Alphaproteobacteria</taxon>
        <taxon>Hyphomicrobiales</taxon>
        <taxon>Aurantimonadaceae</taxon>
        <taxon>Jiella</taxon>
    </lineage>
</organism>
<name>A0ABY7C6C6_9HYPH</name>
<feature type="domain" description="6-phosphogluconate dehydrogenase NADP-binding" evidence="3">
    <location>
        <begin position="7"/>
        <end position="163"/>
    </location>
</feature>
<dbReference type="Proteomes" id="UP001164020">
    <property type="component" value="Chromosome"/>
</dbReference>
<sequence length="299" mass="30981">MTDKPHIGFIGAGLMGHGMAKNLVEAGYPLSVLAHRNREPIEDLVSRGAGEAKDVAEIAANSDVVYLCLPGSPEVEAAVGAILDANGKVRTIIDSSTANPVSTGTLAARCEAAGVTFVDAPLSRTPKEAWEGNLDLMVGASEQVFERVKPILDVVGGKVVRVGEVGAGHTMKLLNNFLSLGYASIYAEALAIGAKSGVSAEVFHSVIGGGRMDCGFYQTFMDYVVGGNPNAHKFTLRNAHKDMRYLVSLANESGIASNVSSVVKNGLATAEALGQGGNFLPTLADTVAELNGVAKPKGS</sequence>
<reference evidence="5" key="1">
    <citation type="submission" date="2022-12" db="EMBL/GenBank/DDBJ databases">
        <title>Jiella pelagia sp. nov., isolated from phosphonate enriched culture of Northwest Pacific surface seawater.</title>
        <authorList>
            <person name="Shin D.Y."/>
            <person name="Hwang C.Y."/>
        </authorList>
    </citation>
    <scope>NUCLEOTIDE SEQUENCE</scope>
    <source>
        <strain evidence="5">HL-NP1</strain>
    </source>
</reference>
<dbReference type="InterPro" id="IPR015815">
    <property type="entry name" value="HIBADH-related"/>
</dbReference>
<evidence type="ECO:0000313" key="6">
    <source>
        <dbReference type="Proteomes" id="UP001164020"/>
    </source>
</evidence>
<evidence type="ECO:0000259" key="3">
    <source>
        <dbReference type="Pfam" id="PF03446"/>
    </source>
</evidence>
<keyword evidence="6" id="KW-1185">Reference proteome</keyword>
<keyword evidence="1" id="KW-0560">Oxidoreductase</keyword>
<dbReference type="InterPro" id="IPR013328">
    <property type="entry name" value="6PGD_dom2"/>
</dbReference>
<dbReference type="SUPFAM" id="SSF48179">
    <property type="entry name" value="6-phosphogluconate dehydrogenase C-terminal domain-like"/>
    <property type="match status" value="1"/>
</dbReference>
<feature type="domain" description="3-hydroxyisobutyrate dehydrogenase-like NAD-binding" evidence="4">
    <location>
        <begin position="166"/>
        <end position="276"/>
    </location>
</feature>
<accession>A0ABY7C6C6</accession>